<comment type="caution">
    <text evidence="2">The sequence shown here is derived from an EMBL/GenBank/DDBJ whole genome shotgun (WGS) entry which is preliminary data.</text>
</comment>
<dbReference type="HOGENOM" id="CLU_086874_0_0_1"/>
<dbReference type="Proteomes" id="UP000017559">
    <property type="component" value="Unassembled WGS sequence"/>
</dbReference>
<reference evidence="2 3" key="1">
    <citation type="journal article" date="2014" name="BMC Genomics">
        <title>Genome and secretome analysis of the hemibiotrophic fungal pathogen, Moniliophthora roreri, which causes frosty pod rot disease of cacao: mechanisms of the biotrophic and necrotrophic phases.</title>
        <authorList>
            <person name="Meinhardt L.W."/>
            <person name="Costa G.G.L."/>
            <person name="Thomazella D.P.T."/>
            <person name="Teixeira P.J.P.L."/>
            <person name="Carazzolle M.F."/>
            <person name="Schuster S.C."/>
            <person name="Carlson J.E."/>
            <person name="Guiltinan M.J."/>
            <person name="Mieczkowski P."/>
            <person name="Farmer A."/>
            <person name="Ramaraj T."/>
            <person name="Crozier J."/>
            <person name="Davis R.E."/>
            <person name="Shao J."/>
            <person name="Melnick R.L."/>
            <person name="Pereira G.A.G."/>
            <person name="Bailey B.A."/>
        </authorList>
    </citation>
    <scope>NUCLEOTIDE SEQUENCE [LARGE SCALE GENOMIC DNA]</scope>
    <source>
        <strain evidence="2 3">MCA 2997</strain>
    </source>
</reference>
<evidence type="ECO:0000256" key="1">
    <source>
        <dbReference type="SAM" id="MobiDB-lite"/>
    </source>
</evidence>
<dbReference type="EMBL" id="AWSO01001211">
    <property type="protein sequence ID" value="ESK84877.1"/>
    <property type="molecule type" value="Genomic_DNA"/>
</dbReference>
<evidence type="ECO:0000313" key="2">
    <source>
        <dbReference type="EMBL" id="ESK84877.1"/>
    </source>
</evidence>
<gene>
    <name evidence="2" type="ORF">Moror_14929</name>
</gene>
<name>V2WTG3_MONRO</name>
<sequence length="280" mass="31379">MAADDPYDLLDEFPNAMRYMDLQHSTGLRFVIPFPMVDALWTHEGAYVRAKSLKLLSLFKQSWKPCPKYDGARHHYERTTFMQHLADHINRDHRVSALLTSKRGQALLRFIHNEAIIRHWVSNGDGWHQAIKRAQEVGGLPSDYFAPILENPWDPPPALPTLEPIRCSIDTEDLDIVTSSAMEDSSGADPTEGGLVRRLHNFGAWLVSRRRPSFFQRNERVTCNDIGSSGSIVPDRELGVDGAEQSTDNLEDRATALGDTSGQGGGDNYSLHSLNQRASD</sequence>
<proteinExistence type="predicted"/>
<dbReference type="KEGG" id="mrr:Moror_14929"/>
<keyword evidence="3" id="KW-1185">Reference proteome</keyword>
<feature type="compositionally biased region" description="Polar residues" evidence="1">
    <location>
        <begin position="270"/>
        <end position="280"/>
    </location>
</feature>
<dbReference type="OrthoDB" id="3104349at2759"/>
<protein>
    <submittedName>
        <fullName evidence="2">Uncharacterized protein</fullName>
    </submittedName>
</protein>
<feature type="region of interest" description="Disordered" evidence="1">
    <location>
        <begin position="226"/>
        <end position="280"/>
    </location>
</feature>
<accession>V2WTG3</accession>
<feature type="non-terminal residue" evidence="2">
    <location>
        <position position="280"/>
    </location>
</feature>
<dbReference type="AlphaFoldDB" id="V2WTG3"/>
<evidence type="ECO:0000313" key="3">
    <source>
        <dbReference type="Proteomes" id="UP000017559"/>
    </source>
</evidence>
<organism evidence="2 3">
    <name type="scientific">Moniliophthora roreri (strain MCA 2997)</name>
    <name type="common">Cocoa frosty pod rot fungus</name>
    <name type="synonym">Crinipellis roreri</name>
    <dbReference type="NCBI Taxonomy" id="1381753"/>
    <lineage>
        <taxon>Eukaryota</taxon>
        <taxon>Fungi</taxon>
        <taxon>Dikarya</taxon>
        <taxon>Basidiomycota</taxon>
        <taxon>Agaricomycotina</taxon>
        <taxon>Agaricomycetes</taxon>
        <taxon>Agaricomycetidae</taxon>
        <taxon>Agaricales</taxon>
        <taxon>Marasmiineae</taxon>
        <taxon>Marasmiaceae</taxon>
        <taxon>Moniliophthora</taxon>
    </lineage>
</organism>